<dbReference type="EMBL" id="MU274903">
    <property type="protein sequence ID" value="KAI0092447.1"/>
    <property type="molecule type" value="Genomic_DNA"/>
</dbReference>
<keyword evidence="2" id="KW-1185">Reference proteome</keyword>
<proteinExistence type="predicted"/>
<accession>A0ACB8UDM9</accession>
<sequence length="154" mass="18065">MLWIGIHLFVFAFTMHRVVAMQFLLPIPSCSCKGTCFPTGSYYILAVLIFVILFLPRMGWNFCLSFQVFIAAVIWWHFYSLLLLFPSRLVLCSHVRSQLLVTLSEFTPFYQIYLRLRKFKLLHDSSMAFPVCSWVLGSQRRRQLYLRGILLSVV</sequence>
<organism evidence="1 2">
    <name type="scientific">Irpex rosettiformis</name>
    <dbReference type="NCBI Taxonomy" id="378272"/>
    <lineage>
        <taxon>Eukaryota</taxon>
        <taxon>Fungi</taxon>
        <taxon>Dikarya</taxon>
        <taxon>Basidiomycota</taxon>
        <taxon>Agaricomycotina</taxon>
        <taxon>Agaricomycetes</taxon>
        <taxon>Polyporales</taxon>
        <taxon>Irpicaceae</taxon>
        <taxon>Irpex</taxon>
    </lineage>
</organism>
<dbReference type="Proteomes" id="UP001055072">
    <property type="component" value="Unassembled WGS sequence"/>
</dbReference>
<name>A0ACB8UDM9_9APHY</name>
<reference evidence="1" key="1">
    <citation type="journal article" date="2021" name="Environ. Microbiol.">
        <title>Gene family expansions and transcriptome signatures uncover fungal adaptations to wood decay.</title>
        <authorList>
            <person name="Hage H."/>
            <person name="Miyauchi S."/>
            <person name="Viragh M."/>
            <person name="Drula E."/>
            <person name="Min B."/>
            <person name="Chaduli D."/>
            <person name="Navarro D."/>
            <person name="Favel A."/>
            <person name="Norest M."/>
            <person name="Lesage-Meessen L."/>
            <person name="Balint B."/>
            <person name="Merenyi Z."/>
            <person name="de Eugenio L."/>
            <person name="Morin E."/>
            <person name="Martinez A.T."/>
            <person name="Baldrian P."/>
            <person name="Stursova M."/>
            <person name="Martinez M.J."/>
            <person name="Novotny C."/>
            <person name="Magnuson J.K."/>
            <person name="Spatafora J.W."/>
            <person name="Maurice S."/>
            <person name="Pangilinan J."/>
            <person name="Andreopoulos W."/>
            <person name="LaButti K."/>
            <person name="Hundley H."/>
            <person name="Na H."/>
            <person name="Kuo A."/>
            <person name="Barry K."/>
            <person name="Lipzen A."/>
            <person name="Henrissat B."/>
            <person name="Riley R."/>
            <person name="Ahrendt S."/>
            <person name="Nagy L.G."/>
            <person name="Grigoriev I.V."/>
            <person name="Martin F."/>
            <person name="Rosso M.N."/>
        </authorList>
    </citation>
    <scope>NUCLEOTIDE SEQUENCE</scope>
    <source>
        <strain evidence="1">CBS 384.51</strain>
    </source>
</reference>
<evidence type="ECO:0000313" key="2">
    <source>
        <dbReference type="Proteomes" id="UP001055072"/>
    </source>
</evidence>
<evidence type="ECO:0000313" key="1">
    <source>
        <dbReference type="EMBL" id="KAI0092447.1"/>
    </source>
</evidence>
<gene>
    <name evidence="1" type="ORF">BDY19DRAFT_484311</name>
</gene>
<comment type="caution">
    <text evidence="1">The sequence shown here is derived from an EMBL/GenBank/DDBJ whole genome shotgun (WGS) entry which is preliminary data.</text>
</comment>
<protein>
    <submittedName>
        <fullName evidence="1">Uncharacterized protein</fullName>
    </submittedName>
</protein>